<accession>A0ABQ0A5M9</accession>
<sequence length="100" mass="11162">MKKTFNLVHPKIKVPRVVDSVKHDIRKFLKKSRSKPLPPGATYWGFDCKFGQSEETAVSVKLSSIITGIDDLVANNIMTIYVDITPKAITRDNTSSIQEG</sequence>
<protein>
    <submittedName>
        <fullName evidence="1">Uncharacterized protein</fullName>
    </submittedName>
</protein>
<name>A0ABQ0A5M9_9GAMM</name>
<dbReference type="RefSeq" id="WP_353301661.1">
    <property type="nucleotide sequence ID" value="NZ_BAABWN010000002.1"/>
</dbReference>
<dbReference type="EMBL" id="BAABWN010000002">
    <property type="protein sequence ID" value="GAA6166823.1"/>
    <property type="molecule type" value="Genomic_DNA"/>
</dbReference>
<dbReference type="Proteomes" id="UP001465153">
    <property type="component" value="Unassembled WGS sequence"/>
</dbReference>
<proteinExistence type="predicted"/>
<gene>
    <name evidence="1" type="ORF">NBRC116591_06330</name>
</gene>
<comment type="caution">
    <text evidence="1">The sequence shown here is derived from an EMBL/GenBank/DDBJ whole genome shotgun (WGS) entry which is preliminary data.</text>
</comment>
<evidence type="ECO:0000313" key="2">
    <source>
        <dbReference type="Proteomes" id="UP001465153"/>
    </source>
</evidence>
<dbReference type="InterPro" id="IPR046170">
    <property type="entry name" value="DUF6172"/>
</dbReference>
<organism evidence="1 2">
    <name type="scientific">Sessilibacter corallicola</name>
    <dbReference type="NCBI Taxonomy" id="2904075"/>
    <lineage>
        <taxon>Bacteria</taxon>
        <taxon>Pseudomonadati</taxon>
        <taxon>Pseudomonadota</taxon>
        <taxon>Gammaproteobacteria</taxon>
        <taxon>Cellvibrionales</taxon>
        <taxon>Cellvibrionaceae</taxon>
        <taxon>Sessilibacter</taxon>
    </lineage>
</organism>
<dbReference type="Pfam" id="PF19669">
    <property type="entry name" value="DUF6172"/>
    <property type="match status" value="1"/>
</dbReference>
<evidence type="ECO:0000313" key="1">
    <source>
        <dbReference type="EMBL" id="GAA6166823.1"/>
    </source>
</evidence>
<keyword evidence="2" id="KW-1185">Reference proteome</keyword>
<reference evidence="1 2" key="1">
    <citation type="submission" date="2024-04" db="EMBL/GenBank/DDBJ databases">
        <title>Draft genome sequence of Sessilibacter corallicola NBRC 116591.</title>
        <authorList>
            <person name="Miyakawa T."/>
            <person name="Kusuya Y."/>
            <person name="Miura T."/>
        </authorList>
    </citation>
    <scope>NUCLEOTIDE SEQUENCE [LARGE SCALE GENOMIC DNA]</scope>
    <source>
        <strain evidence="1 2">KU-00831-HH</strain>
    </source>
</reference>